<dbReference type="HOGENOM" id="CLU_263410_0_0_9"/>
<dbReference type="InterPro" id="IPR029044">
    <property type="entry name" value="Nucleotide-diphossugar_trans"/>
</dbReference>
<dbReference type="SUPFAM" id="SSF53756">
    <property type="entry name" value="UDP-Glycosyltransferase/glycogen phosphorylase"/>
    <property type="match status" value="2"/>
</dbReference>
<organism evidence="5 6">
    <name type="scientific">Paenibacillus mucilaginosus 3016</name>
    <dbReference type="NCBI Taxonomy" id="1116391"/>
    <lineage>
        <taxon>Bacteria</taxon>
        <taxon>Bacillati</taxon>
        <taxon>Bacillota</taxon>
        <taxon>Bacilli</taxon>
        <taxon>Bacillales</taxon>
        <taxon>Paenibacillaceae</taxon>
        <taxon>Paenibacillus</taxon>
    </lineage>
</organism>
<evidence type="ECO:0000259" key="4">
    <source>
        <dbReference type="Pfam" id="PF00535"/>
    </source>
</evidence>
<feature type="domain" description="Glycosyltransferase 2-like" evidence="4">
    <location>
        <begin position="600"/>
        <end position="730"/>
    </location>
</feature>
<dbReference type="STRING" id="1116391.PM3016_550"/>
<gene>
    <name evidence="5" type="ORF">PM3016_550</name>
</gene>
<dbReference type="Gene3D" id="3.40.50.2000">
    <property type="entry name" value="Glycogen Phosphorylase B"/>
    <property type="match status" value="4"/>
</dbReference>
<name>H6NSX6_9BACL</name>
<feature type="domain" description="Glycosyl transferase family 1" evidence="3">
    <location>
        <begin position="397"/>
        <end position="550"/>
    </location>
</feature>
<keyword evidence="6" id="KW-1185">Reference proteome</keyword>
<dbReference type="GO" id="GO:0016757">
    <property type="term" value="F:glycosyltransferase activity"/>
    <property type="evidence" value="ECO:0007669"/>
    <property type="project" value="UniProtKB-KW"/>
</dbReference>
<keyword evidence="2" id="KW-0808">Transferase</keyword>
<accession>H6NSX6</accession>
<dbReference type="CDD" id="cd03801">
    <property type="entry name" value="GT4_PimA-like"/>
    <property type="match status" value="1"/>
</dbReference>
<evidence type="ECO:0000313" key="6">
    <source>
        <dbReference type="Proteomes" id="UP000007523"/>
    </source>
</evidence>
<dbReference type="Pfam" id="PF00535">
    <property type="entry name" value="Glycos_transf_2"/>
    <property type="match status" value="1"/>
</dbReference>
<dbReference type="KEGG" id="pmq:PM3016_550"/>
<dbReference type="InterPro" id="IPR001173">
    <property type="entry name" value="Glyco_trans_2-like"/>
</dbReference>
<reference evidence="5 6" key="1">
    <citation type="journal article" date="2012" name="J. Bacteriol.">
        <title>Complete Genome Sequence of Paenibacillus mucilaginosus 3016, a Bacterium Functional as Microbial Fertilizer.</title>
        <authorList>
            <person name="Ma M."/>
            <person name="Wang Z."/>
            <person name="Li L."/>
            <person name="Jiang X."/>
            <person name="Guan D."/>
            <person name="Cao F."/>
            <person name="Chen H."/>
            <person name="Wang X."/>
            <person name="Shen D."/>
            <person name="Du B."/>
            <person name="Li J."/>
        </authorList>
    </citation>
    <scope>NUCLEOTIDE SEQUENCE [LARGE SCALE GENOMIC DNA]</scope>
    <source>
        <strain evidence="5 6">3016</strain>
    </source>
</reference>
<protein>
    <submittedName>
        <fullName evidence="5">Rb110</fullName>
    </submittedName>
</protein>
<evidence type="ECO:0000313" key="5">
    <source>
        <dbReference type="EMBL" id="AFC27517.1"/>
    </source>
</evidence>
<dbReference type="Gene3D" id="3.90.550.10">
    <property type="entry name" value="Spore Coat Polysaccharide Biosynthesis Protein SpsA, Chain A"/>
    <property type="match status" value="1"/>
</dbReference>
<evidence type="ECO:0000259" key="3">
    <source>
        <dbReference type="Pfam" id="PF00534"/>
    </source>
</evidence>
<evidence type="ECO:0000256" key="2">
    <source>
        <dbReference type="ARBA" id="ARBA00022679"/>
    </source>
</evidence>
<dbReference type="PANTHER" id="PTHR12526">
    <property type="entry name" value="GLYCOSYLTRANSFERASE"/>
    <property type="match status" value="1"/>
</dbReference>
<proteinExistence type="predicted"/>
<keyword evidence="1" id="KW-0328">Glycosyltransferase</keyword>
<dbReference type="SUPFAM" id="SSF53448">
    <property type="entry name" value="Nucleotide-diphospho-sugar transferases"/>
    <property type="match status" value="1"/>
</dbReference>
<evidence type="ECO:0000256" key="1">
    <source>
        <dbReference type="ARBA" id="ARBA00022676"/>
    </source>
</evidence>
<feature type="domain" description="Glycosyl transferase family 1" evidence="3">
    <location>
        <begin position="1084"/>
        <end position="1217"/>
    </location>
</feature>
<dbReference type="Proteomes" id="UP000007523">
    <property type="component" value="Chromosome"/>
</dbReference>
<dbReference type="PANTHER" id="PTHR12526:SF629">
    <property type="entry name" value="TEICHURONIC ACID BIOSYNTHESIS GLYCOSYLTRANSFERASE TUAH-RELATED"/>
    <property type="match status" value="1"/>
</dbReference>
<dbReference type="RefSeq" id="WP_014368369.1">
    <property type="nucleotide sequence ID" value="NC_016935.1"/>
</dbReference>
<sequence length="1277" mass="147791">MSIDKVREALGNIFGRNKKRWLFRKDVEPFVNDIQNVEFDQDVFLPKDSIKPAIFTFHLDANFRFLKVAFHIVSRTNEGKIKLSNKAGRDFDLGSFQDFSVPYYCKFPYQTNELILSLQSEEAFKINQLEFIAITSLEYKLMKLKQYIIKFRRILQKQPHLINRFKEEYKKNGLGFAVKKVKEKLYKNEINSNVIVMQDKVRISSKNKDNQILFVSHNAQKAGASLLALNIVRTLNNYYKKEVTILLMQGGPNESEFSKYGTVYNLNQNSLSYIENEKEVENLLIHFKDNGIKECITNTVVSGVLTRTLNKLNIQTISLIHELPTSIKTYNYIQGAEYISKYSNKIVFPNRFVEEKFVEEFVVDSDKMVIKSQGLYSKNSNDYDKIKSKKQLCDLLNIPHNVNIVLGCGYADLRKGIDLFFSVAKKVVQQKGKENYHFVWLGETDPVLKNWLLHDASTLDIQSNIHFMGFVDQPLFVFAAADIFLLTSREDPFPTVAMEAIDNGTPVLAFLEAGGIPELIEKIGGNSIPYLNVDKMAEETINLLENSVEYSLLSTKGKEIVTADYNHEEYVKFLLMTLGSGLDEYEKKSKFLKERPYKVSVIIPNYNYEKFLPERLYSIIGQTYTPDEIIFLDDVSKDNSIQVAEEILKSSSIPFRIIRNNVNVGCFGQWIKGIDTSRGDIVWIAEADDVCEVNFLETLLPEFMDQEVNLVYSQSQIIDEHSNKIDFQYTQYTDDLSITKWRSPYKVDGQLEVVEGLGIKNTIPNASAVLMRKSALSGIEDVLAHYKIAGDWLGYLYVLRRGKISFNPTVLNYHRRHTQSIISVKEQSTDLYKEMIAVKKFISDNFYLPAELQDRFLMHIENEYSRLGCKGYSSKSIYENPEIAAEYEELKKGLEEKIKSINYLQEKRKILFVTPDLGVGGGQMLVIRLANYFSMFQEVYIYNSRPWIIDEQMVKMISSKVNILHSSGDPQELKQYIISENIMVVNSHIWWSDKTAFHAIKDLNEVNWIISMHGCYEALLRQPEIDRDFKQVVSQMLNRANTIIYATEKNAEIFNTVDIERSKTRKVYYGYQLQSIPSKDRMLLGINENDFVFGLISRAIKEKGWEESIQAAMLLHKEYPDMHLILVGQGEYADSLKEKYKQYNQIHFINQFNAPSEWIGWLQIFDVALLPTYFVSESLPNSVIEYLAYNKPVIATDIGDIKYMIHSEEYNKDAGILLSLDSEGKVDVNDLTRSMKLMMDDSDKFNEYKFNTRLLFEQFAMHDFASNYFNFFTRTKK</sequence>
<dbReference type="AlphaFoldDB" id="H6NSX6"/>
<dbReference type="EMBL" id="CP003235">
    <property type="protein sequence ID" value="AFC27517.1"/>
    <property type="molecule type" value="Genomic_DNA"/>
</dbReference>
<dbReference type="InterPro" id="IPR001296">
    <property type="entry name" value="Glyco_trans_1"/>
</dbReference>
<dbReference type="Pfam" id="PF00534">
    <property type="entry name" value="Glycos_transf_1"/>
    <property type="match status" value="2"/>
</dbReference>